<dbReference type="InterPro" id="IPR004370">
    <property type="entry name" value="4-OT-like_dom"/>
</dbReference>
<organism evidence="4 5">
    <name type="scientific">Sphingobium lactosutens DS20</name>
    <dbReference type="NCBI Taxonomy" id="1331060"/>
    <lineage>
        <taxon>Bacteria</taxon>
        <taxon>Pseudomonadati</taxon>
        <taxon>Pseudomonadota</taxon>
        <taxon>Alphaproteobacteria</taxon>
        <taxon>Sphingomonadales</taxon>
        <taxon>Sphingomonadaceae</taxon>
        <taxon>Sphingobium</taxon>
    </lineage>
</organism>
<dbReference type="Gene3D" id="3.30.429.10">
    <property type="entry name" value="Macrophage Migration Inhibitory Factor"/>
    <property type="match status" value="1"/>
</dbReference>
<dbReference type="SUPFAM" id="SSF55331">
    <property type="entry name" value="Tautomerase/MIF"/>
    <property type="match status" value="1"/>
</dbReference>
<dbReference type="GO" id="GO:0005737">
    <property type="term" value="C:cytoplasm"/>
    <property type="evidence" value="ECO:0007669"/>
    <property type="project" value="InterPro"/>
</dbReference>
<accession>T0IHJ7</accession>
<keyword evidence="1" id="KW-0413">Isomerase</keyword>
<dbReference type="EMBL" id="ATDP01000108">
    <property type="protein sequence ID" value="EQB11175.1"/>
    <property type="molecule type" value="Genomic_DNA"/>
</dbReference>
<keyword evidence="5" id="KW-1185">Reference proteome</keyword>
<dbReference type="Proteomes" id="UP000015531">
    <property type="component" value="Unassembled WGS sequence"/>
</dbReference>
<dbReference type="AlphaFoldDB" id="T0IHJ7"/>
<reference evidence="4 5" key="1">
    <citation type="journal article" date="2013" name="Genome Announc.">
        <title>Draft Genome Sequence of Sphingobium lactosutens Strain DS20T, Isolated from a Hexachlorocyclohexane Dumpsite.</title>
        <authorList>
            <person name="Kumar R."/>
            <person name="Dwivedi V."/>
            <person name="Negi V."/>
            <person name="Khurana J.P."/>
            <person name="Lal R."/>
        </authorList>
    </citation>
    <scope>NUCLEOTIDE SEQUENCE [LARGE SCALE GENOMIC DNA]</scope>
    <source>
        <strain evidence="4 5">DS20</strain>
    </source>
</reference>
<proteinExistence type="predicted"/>
<evidence type="ECO:0000256" key="1">
    <source>
        <dbReference type="ARBA" id="ARBA00023235"/>
    </source>
</evidence>
<comment type="caution">
    <text evidence="4">The sequence shown here is derived from an EMBL/GenBank/DDBJ whole genome shotgun (WGS) entry which is preliminary data.</text>
</comment>
<feature type="domain" description="4-oxalocrotonate tautomerase-like" evidence="3">
    <location>
        <begin position="2"/>
        <end position="52"/>
    </location>
</feature>
<name>T0IHJ7_9SPHN</name>
<dbReference type="PATRIC" id="fig|1331060.3.peg.4880"/>
<sequence length="85" mass="9201">MPHVIVKLWPGKSEAQKRALSDAIVRDVTAILHYGDESVSVGFEEVAAGDWQSRVYGPDIEGCWDTLTKRPGYGPRAASQGKASS</sequence>
<dbReference type="eggNOG" id="COG1942">
    <property type="taxonomic scope" value="Bacteria"/>
</dbReference>
<evidence type="ECO:0000256" key="2">
    <source>
        <dbReference type="PIRSR" id="PIRSR037799-1"/>
    </source>
</evidence>
<gene>
    <name evidence="4" type="ORF">RLDS_25095</name>
</gene>
<protein>
    <recommendedName>
        <fullName evidence="3">4-oxalocrotonate tautomerase-like domain-containing protein</fullName>
    </recommendedName>
</protein>
<dbReference type="PIRSF" id="PIRSF037799">
    <property type="entry name" value="Tautomer_YdcE_prd"/>
    <property type="match status" value="1"/>
</dbReference>
<dbReference type="GO" id="GO:0016862">
    <property type="term" value="F:intramolecular oxidoreductase activity, interconverting keto- and enol-groups"/>
    <property type="evidence" value="ECO:0007669"/>
    <property type="project" value="InterPro"/>
</dbReference>
<evidence type="ECO:0000259" key="3">
    <source>
        <dbReference type="Pfam" id="PF01361"/>
    </source>
</evidence>
<dbReference type="OrthoDB" id="3395834at2"/>
<dbReference type="InterPro" id="IPR014347">
    <property type="entry name" value="Tautomerase/MIF_sf"/>
</dbReference>
<evidence type="ECO:0000313" key="5">
    <source>
        <dbReference type="Proteomes" id="UP000015531"/>
    </source>
</evidence>
<dbReference type="InterPro" id="IPR017284">
    <property type="entry name" value="Tautomerase_PptA"/>
</dbReference>
<feature type="active site" description="Proton acceptor; via imino nitrogen" evidence="2">
    <location>
        <position position="2"/>
    </location>
</feature>
<dbReference type="Pfam" id="PF01361">
    <property type="entry name" value="Tautomerase"/>
    <property type="match status" value="1"/>
</dbReference>
<evidence type="ECO:0000313" key="4">
    <source>
        <dbReference type="EMBL" id="EQB11175.1"/>
    </source>
</evidence>
<dbReference type="RefSeq" id="WP_021228463.1">
    <property type="nucleotide sequence ID" value="NZ_ATDP01000108.1"/>
</dbReference>